<dbReference type="EMBL" id="JAAFYZ010000029">
    <property type="protein sequence ID" value="MBS2547487.1"/>
    <property type="molecule type" value="Genomic_DNA"/>
</dbReference>
<feature type="domain" description="DUF4132" evidence="2">
    <location>
        <begin position="864"/>
        <end position="1054"/>
    </location>
</feature>
<proteinExistence type="predicted"/>
<feature type="compositionally biased region" description="Gly residues" evidence="1">
    <location>
        <begin position="654"/>
        <end position="671"/>
    </location>
</feature>
<sequence>MSTRPASSSRKPGKRRKSDESALILPAAWKERRHKRRGDAVVVGAREASSRAMLSAQARAEVERVLRDPGSDPELAERGLAYLHGAADAVGAAVIAAVKVHRSVGGVAWPFADGWVAEHGLPFAACAYAEFGSAAVDSSPGTGGLRVVAVPRYGHHTRAWWRDEYASRRLRTRMAAADDGVYAEAVERLAGCRRDSAQRAVVSYLVPDRRDWVDECCAAPPQDPIRWMLLLALTSADQLAALRDWIPGRWWDYPSGVVATMVDGLGAAMAPLLIDALDQDLSVPETRTMLNALALLPSDEAFQALVDRVGRKYVQPALLGAMKRFPVRAMRLLAPATSGSTQAAVLARDLLAGHLLAAPQQTAAALPELAPEVRAVITSLTATNTRIPDAPADTLPPMLVTPPWTRPRTLPEPTVHTGLTAPTRQAVLWADGERGQWEKSSQIGRQYERPEYALKAVEEFQAGKTTRHTPLLFIHGPEELVRPLVGSWRPAELMGAARWLTPVVARFELDALPVALHAARSKPAVAAALLLPYLDAEVAQLTAGWLARLPSVRDAAVAWFTRHGTEAVPYLVPAALGEPGQQRKEAEGALRHLASEHGAEAILAATKAFADVTATSAIERLLAADPTELLPDRIPTIGRWARSGPLPQIRLRGSDGGGNDGGSSSSSGGGGGDDDQALPREATDHLLTMLAISSPGAMYPGIGPVREACDPESLAEFSWALFRGWQADGAPARDDWALTQLGWFGDDGTVRRLAPLLRAWPGEGRTAKAVKGLDVLGEIGTDVALMHLNGIAQKIRYPALKARAQERIDDVAARLGLTPEQLADRLVPDFGLDPDGTLVLDYGPRRFVAGFDEHLRPYVTDEHGKQRKTLPKPGTKDDPARAEAAYQRFAGLRKDVRMIADDQIRRLETAMATRRRWTLAEFRDLFIAHPLTWHITRRLVWIAGDGDGDTDGAENERMTAFRIAEDRTLADLADDPLKLPETATIRLAHPVDLGPDLPAWSELFADYEILQPFPQLGRPVCTLTEDERKRGRAERFEGRTMPIRGVLRLIRRGWLRGEPQHHNLTRSISRDLAADCQLVVGLDPGIEPGNGIDDPDQQITHVRFDDSHPDRSDTPCDSLDPAIVSEALAELTDAFEETPSNG</sequence>
<evidence type="ECO:0000313" key="3">
    <source>
        <dbReference type="EMBL" id="MBS2547487.1"/>
    </source>
</evidence>
<evidence type="ECO:0000313" key="4">
    <source>
        <dbReference type="Proteomes" id="UP000730482"/>
    </source>
</evidence>
<dbReference type="InterPro" id="IPR025406">
    <property type="entry name" value="DUF4132"/>
</dbReference>
<evidence type="ECO:0000259" key="2">
    <source>
        <dbReference type="Pfam" id="PF13569"/>
    </source>
</evidence>
<dbReference type="Pfam" id="PF13569">
    <property type="entry name" value="DUF4132"/>
    <property type="match status" value="1"/>
</dbReference>
<dbReference type="Proteomes" id="UP000730482">
    <property type="component" value="Unassembled WGS sequence"/>
</dbReference>
<reference evidence="3 4" key="1">
    <citation type="submission" date="2020-02" db="EMBL/GenBank/DDBJ databases">
        <title>Acidophilic actinobacteria isolated from forest soil.</title>
        <authorList>
            <person name="Golinska P."/>
        </authorList>
    </citation>
    <scope>NUCLEOTIDE SEQUENCE [LARGE SCALE GENOMIC DNA]</scope>
    <source>
        <strain evidence="3 4">NL8</strain>
    </source>
</reference>
<protein>
    <submittedName>
        <fullName evidence="3">DUF4132 domain-containing protein</fullName>
    </submittedName>
</protein>
<gene>
    <name evidence="3" type="ORF">KGQ19_11445</name>
</gene>
<comment type="caution">
    <text evidence="3">The sequence shown here is derived from an EMBL/GenBank/DDBJ whole genome shotgun (WGS) entry which is preliminary data.</text>
</comment>
<evidence type="ECO:0000256" key="1">
    <source>
        <dbReference type="SAM" id="MobiDB-lite"/>
    </source>
</evidence>
<name>A0ABS5KN90_9ACTN</name>
<feature type="region of interest" description="Disordered" evidence="1">
    <location>
        <begin position="645"/>
        <end position="678"/>
    </location>
</feature>
<feature type="region of interest" description="Disordered" evidence="1">
    <location>
        <begin position="861"/>
        <end position="880"/>
    </location>
</feature>
<feature type="region of interest" description="Disordered" evidence="1">
    <location>
        <begin position="1"/>
        <end position="22"/>
    </location>
</feature>
<organism evidence="3 4">
    <name type="scientific">Catenulispora pinistramenti</name>
    <dbReference type="NCBI Taxonomy" id="2705254"/>
    <lineage>
        <taxon>Bacteria</taxon>
        <taxon>Bacillati</taxon>
        <taxon>Actinomycetota</taxon>
        <taxon>Actinomycetes</taxon>
        <taxon>Catenulisporales</taxon>
        <taxon>Catenulisporaceae</taxon>
        <taxon>Catenulispora</taxon>
    </lineage>
</organism>
<accession>A0ABS5KN90</accession>
<keyword evidence="4" id="KW-1185">Reference proteome</keyword>
<dbReference type="RefSeq" id="WP_212009074.1">
    <property type="nucleotide sequence ID" value="NZ_JAAFYZ010000029.1"/>
</dbReference>
<feature type="compositionally biased region" description="Low complexity" evidence="1">
    <location>
        <begin position="1"/>
        <end position="10"/>
    </location>
</feature>